<name>A0A6C0C686_9ZZZZ</name>
<dbReference type="EMBL" id="MN739337">
    <property type="protein sequence ID" value="QHS99274.1"/>
    <property type="molecule type" value="Genomic_DNA"/>
</dbReference>
<feature type="compositionally biased region" description="Basic residues" evidence="1">
    <location>
        <begin position="40"/>
        <end position="92"/>
    </location>
</feature>
<accession>A0A6C0C686</accession>
<dbReference type="AlphaFoldDB" id="A0A6C0C686"/>
<proteinExistence type="predicted"/>
<organism evidence="2">
    <name type="scientific">viral metagenome</name>
    <dbReference type="NCBI Taxonomy" id="1070528"/>
    <lineage>
        <taxon>unclassified sequences</taxon>
        <taxon>metagenomes</taxon>
        <taxon>organismal metagenomes</taxon>
    </lineage>
</organism>
<evidence type="ECO:0000256" key="1">
    <source>
        <dbReference type="SAM" id="MobiDB-lite"/>
    </source>
</evidence>
<protein>
    <submittedName>
        <fullName evidence="2">Uncharacterized protein</fullName>
    </submittedName>
</protein>
<reference evidence="2" key="1">
    <citation type="journal article" date="2020" name="Nature">
        <title>Giant virus diversity and host interactions through global metagenomics.</title>
        <authorList>
            <person name="Schulz F."/>
            <person name="Roux S."/>
            <person name="Paez-Espino D."/>
            <person name="Jungbluth S."/>
            <person name="Walsh D.A."/>
            <person name="Denef V.J."/>
            <person name="McMahon K.D."/>
            <person name="Konstantinidis K.T."/>
            <person name="Eloe-Fadrosh E.A."/>
            <person name="Kyrpides N.C."/>
            <person name="Woyke T."/>
        </authorList>
    </citation>
    <scope>NUCLEOTIDE SEQUENCE</scope>
    <source>
        <strain evidence="2">GVMAG-M-3300020185-33</strain>
    </source>
</reference>
<feature type="region of interest" description="Disordered" evidence="1">
    <location>
        <begin position="30"/>
        <end position="92"/>
    </location>
</feature>
<evidence type="ECO:0000313" key="2">
    <source>
        <dbReference type="EMBL" id="QHS99274.1"/>
    </source>
</evidence>
<sequence>MGNPWIAHVKTVSKANKGKSFKEILKMAKKTYKRSPGIQKKVHKKKHMKTRRKTHKKKHMKTRRKTHKKRTTGVMKHKKKHTKTKRKSRKNL</sequence>